<dbReference type="InterPro" id="IPR035093">
    <property type="entry name" value="RelE/ParE_toxin_dom_sf"/>
</dbReference>
<dbReference type="PANTHER" id="PTHR38813">
    <property type="match status" value="1"/>
</dbReference>
<dbReference type="eggNOG" id="arCOG01665">
    <property type="taxonomic scope" value="Archaea"/>
</dbReference>
<dbReference type="RefSeq" id="WP_012965495.1">
    <property type="nucleotide sequence ID" value="NC_013849.1"/>
</dbReference>
<dbReference type="GeneID" id="8778498"/>
<proteinExistence type="predicted"/>
<name>D3RXD9_FERPA</name>
<dbReference type="OrthoDB" id="97626at2157"/>
<dbReference type="HOGENOM" id="CLU_155761_6_4_2"/>
<dbReference type="Gene3D" id="3.30.2310.20">
    <property type="entry name" value="RelE-like"/>
    <property type="match status" value="1"/>
</dbReference>
<gene>
    <name evidence="2" type="ordered locus">Ferp_0989</name>
</gene>
<dbReference type="PaxDb" id="589924-Ferp_0989"/>
<dbReference type="SUPFAM" id="SSF143011">
    <property type="entry name" value="RelE-like"/>
    <property type="match status" value="1"/>
</dbReference>
<dbReference type="InterPro" id="IPR052747">
    <property type="entry name" value="TA_system_RelE_toxin"/>
</dbReference>
<dbReference type="KEGG" id="fpl:Ferp_0989"/>
<dbReference type="STRING" id="589924.Ferp_0989"/>
<organism evidence="2 3">
    <name type="scientific">Ferroglobus placidus (strain DSM 10642 / AEDII12DO)</name>
    <dbReference type="NCBI Taxonomy" id="589924"/>
    <lineage>
        <taxon>Archaea</taxon>
        <taxon>Methanobacteriati</taxon>
        <taxon>Methanobacteriota</taxon>
        <taxon>Archaeoglobi</taxon>
        <taxon>Archaeoglobales</taxon>
        <taxon>Archaeoglobaceae</taxon>
        <taxon>Ferroglobus</taxon>
    </lineage>
</organism>
<keyword evidence="3" id="KW-1185">Reference proteome</keyword>
<sequence length="88" mass="10586">MSYENRILISKSALKELKSLPESVRRIIKDRISKLAYFPLARLDVKKLRGYQNVYRMRVGDYRVIFEYSKENRTIRILKIGKRESVYD</sequence>
<dbReference type="Proteomes" id="UP000002613">
    <property type="component" value="Chromosome"/>
</dbReference>
<keyword evidence="1" id="KW-1277">Toxin-antitoxin system</keyword>
<dbReference type="AlphaFoldDB" id="D3RXD9"/>
<dbReference type="EMBL" id="CP001899">
    <property type="protein sequence ID" value="ADC65152.1"/>
    <property type="molecule type" value="Genomic_DNA"/>
</dbReference>
<accession>D3RXD9</accession>
<reference evidence="2 3" key="2">
    <citation type="journal article" date="2011" name="Stand. Genomic Sci.">
        <title>Complete genome sequence of Ferroglobus placidus AEDII12DO.</title>
        <authorList>
            <person name="Anderson I."/>
            <person name="Risso C."/>
            <person name="Holmes D."/>
            <person name="Lucas S."/>
            <person name="Copeland A."/>
            <person name="Lapidus A."/>
            <person name="Cheng J.F."/>
            <person name="Bruce D."/>
            <person name="Goodwin L."/>
            <person name="Pitluck S."/>
            <person name="Saunders E."/>
            <person name="Brettin T."/>
            <person name="Detter J.C."/>
            <person name="Han C."/>
            <person name="Tapia R."/>
            <person name="Larimer F."/>
            <person name="Land M."/>
            <person name="Hauser L."/>
            <person name="Woyke T."/>
            <person name="Lovley D."/>
            <person name="Kyrpides N."/>
            <person name="Ivanova N."/>
        </authorList>
    </citation>
    <scope>NUCLEOTIDE SEQUENCE [LARGE SCALE GENOMIC DNA]</scope>
    <source>
        <strain evidence="3">DSM 10642 / AEDII12DO</strain>
    </source>
</reference>
<dbReference type="Pfam" id="PF05016">
    <property type="entry name" value="ParE_toxin"/>
    <property type="match status" value="1"/>
</dbReference>
<reference evidence="3" key="1">
    <citation type="submission" date="2010-02" db="EMBL/GenBank/DDBJ databases">
        <title>Complete sequence of Ferroglobus placidus DSM 10642.</title>
        <authorList>
            <consortium name="US DOE Joint Genome Institute"/>
            <person name="Lucas S."/>
            <person name="Copeland A."/>
            <person name="Lapidus A."/>
            <person name="Cheng J.-F."/>
            <person name="Bruce D."/>
            <person name="Goodwin L."/>
            <person name="Pitluck S."/>
            <person name="Saunders E."/>
            <person name="Brettin T."/>
            <person name="Detter J.C."/>
            <person name="Han C."/>
            <person name="Tapia R."/>
            <person name="Larimer F."/>
            <person name="Land M."/>
            <person name="Hauser L."/>
            <person name="Kyrpides N."/>
            <person name="Ivanova N."/>
            <person name="Holmes D."/>
            <person name="Lovley D."/>
            <person name="Kyrpides N."/>
            <person name="Anderson I.J."/>
            <person name="Woyke T."/>
        </authorList>
    </citation>
    <scope>NUCLEOTIDE SEQUENCE [LARGE SCALE GENOMIC DNA]</scope>
    <source>
        <strain evidence="3">DSM 10642 / AEDII12DO</strain>
    </source>
</reference>
<evidence type="ECO:0000313" key="2">
    <source>
        <dbReference type="EMBL" id="ADC65152.1"/>
    </source>
</evidence>
<dbReference type="PANTHER" id="PTHR38813:SF1">
    <property type="entry name" value="TOXIN RELE1-RELATED"/>
    <property type="match status" value="1"/>
</dbReference>
<evidence type="ECO:0000256" key="1">
    <source>
        <dbReference type="ARBA" id="ARBA00022649"/>
    </source>
</evidence>
<dbReference type="InterPro" id="IPR007712">
    <property type="entry name" value="RelE/ParE_toxin"/>
</dbReference>
<evidence type="ECO:0000313" key="3">
    <source>
        <dbReference type="Proteomes" id="UP000002613"/>
    </source>
</evidence>
<protein>
    <submittedName>
        <fullName evidence="2">Addiction module toxin, RelE/StbE family</fullName>
    </submittedName>
</protein>